<dbReference type="Gene3D" id="1.25.10.10">
    <property type="entry name" value="Leucine-rich Repeat Variant"/>
    <property type="match status" value="1"/>
</dbReference>
<dbReference type="InterPro" id="IPR011990">
    <property type="entry name" value="TPR-like_helical_dom_sf"/>
</dbReference>
<dbReference type="Pfam" id="PF13435">
    <property type="entry name" value="Cytochrome_C554"/>
    <property type="match status" value="2"/>
</dbReference>
<dbReference type="PROSITE" id="PS50005">
    <property type="entry name" value="TPR"/>
    <property type="match status" value="2"/>
</dbReference>
<feature type="chain" id="PRO_5039897652" evidence="3">
    <location>
        <begin position="18"/>
        <end position="744"/>
    </location>
</feature>
<dbReference type="Gene3D" id="1.25.40.10">
    <property type="entry name" value="Tetratricopeptide repeat domain"/>
    <property type="match status" value="2"/>
</dbReference>
<feature type="domain" description="Cytochrome c-552/4" evidence="5">
    <location>
        <begin position="29"/>
        <end position="54"/>
    </location>
</feature>
<evidence type="ECO:0000256" key="3">
    <source>
        <dbReference type="SAM" id="SignalP"/>
    </source>
</evidence>
<dbReference type="InterPro" id="IPR051829">
    <property type="entry name" value="Multiheme_Cytochr_ET"/>
</dbReference>
<dbReference type="InterPro" id="IPR023155">
    <property type="entry name" value="Cyt_c-552/4"/>
</dbReference>
<dbReference type="SUPFAM" id="SSF48695">
    <property type="entry name" value="Multiheme cytochromes"/>
    <property type="match status" value="1"/>
</dbReference>
<evidence type="ECO:0000256" key="2">
    <source>
        <dbReference type="PROSITE-ProRule" id="PRU00339"/>
    </source>
</evidence>
<feature type="repeat" description="TPR" evidence="2">
    <location>
        <begin position="649"/>
        <end position="682"/>
    </location>
</feature>
<gene>
    <name evidence="6" type="ORF">O0V09_17130</name>
</gene>
<dbReference type="Pfam" id="PF09699">
    <property type="entry name" value="Paired_CXXCH_1"/>
    <property type="match status" value="1"/>
</dbReference>
<dbReference type="AlphaFoldDB" id="A0A9J6RR38"/>
<evidence type="ECO:0000256" key="1">
    <source>
        <dbReference type="ARBA" id="ARBA00022729"/>
    </source>
</evidence>
<dbReference type="Pfam" id="PF13414">
    <property type="entry name" value="TPR_11"/>
    <property type="match status" value="1"/>
</dbReference>
<dbReference type="GO" id="GO:0016491">
    <property type="term" value="F:oxidoreductase activity"/>
    <property type="evidence" value="ECO:0007669"/>
    <property type="project" value="TreeGrafter"/>
</dbReference>
<name>A0A9J6RR38_9GAMM</name>
<dbReference type="PANTHER" id="PTHR35038">
    <property type="entry name" value="DISSIMILATORY SULFITE REDUCTASE SIRA"/>
    <property type="match status" value="1"/>
</dbReference>
<keyword evidence="1 3" id="KW-0732">Signal</keyword>
<evidence type="ECO:0000259" key="4">
    <source>
        <dbReference type="Pfam" id="PF09699"/>
    </source>
</evidence>
<dbReference type="SUPFAM" id="SSF48452">
    <property type="entry name" value="TPR-like"/>
    <property type="match status" value="1"/>
</dbReference>
<dbReference type="PROSITE" id="PS50293">
    <property type="entry name" value="TPR_REGION"/>
    <property type="match status" value="1"/>
</dbReference>
<dbReference type="Pfam" id="PF13181">
    <property type="entry name" value="TPR_8"/>
    <property type="match status" value="1"/>
</dbReference>
<dbReference type="Gene3D" id="1.10.1130.10">
    <property type="entry name" value="Flavocytochrome C3, Chain A"/>
    <property type="match status" value="2"/>
</dbReference>
<evidence type="ECO:0000313" key="6">
    <source>
        <dbReference type="EMBL" id="MCZ0866932.1"/>
    </source>
</evidence>
<comment type="caution">
    <text evidence="6">The sequence shown here is derived from an EMBL/GenBank/DDBJ whole genome shotgun (WGS) entry which is preliminary data.</text>
</comment>
<dbReference type="RefSeq" id="WP_258332882.1">
    <property type="nucleotide sequence ID" value="NZ_JAPTGG010000018.1"/>
</dbReference>
<dbReference type="InterPro" id="IPR036280">
    <property type="entry name" value="Multihaem_cyt_sf"/>
</dbReference>
<accession>A0A9J6RR38</accession>
<proteinExistence type="predicted"/>
<evidence type="ECO:0000313" key="7">
    <source>
        <dbReference type="Proteomes" id="UP001069090"/>
    </source>
</evidence>
<dbReference type="PANTHER" id="PTHR35038:SF8">
    <property type="entry name" value="C-TYPE POLYHEME CYTOCHROME OMCC"/>
    <property type="match status" value="1"/>
</dbReference>
<dbReference type="Proteomes" id="UP001069090">
    <property type="component" value="Unassembled WGS sequence"/>
</dbReference>
<evidence type="ECO:0000259" key="5">
    <source>
        <dbReference type="Pfam" id="PF13435"/>
    </source>
</evidence>
<dbReference type="SMART" id="SM00028">
    <property type="entry name" value="TPR"/>
    <property type="match status" value="4"/>
</dbReference>
<dbReference type="InterPro" id="IPR019734">
    <property type="entry name" value="TPR_rpt"/>
</dbReference>
<dbReference type="InterPro" id="IPR010177">
    <property type="entry name" value="Paired_CXXCH_1"/>
</dbReference>
<feature type="domain" description="Cytochrome c-552/4" evidence="5">
    <location>
        <begin position="152"/>
        <end position="202"/>
    </location>
</feature>
<dbReference type="EMBL" id="JAPTGG010000018">
    <property type="protein sequence ID" value="MCZ0866932.1"/>
    <property type="molecule type" value="Genomic_DNA"/>
</dbReference>
<feature type="domain" description="Doubled CXXCH motif" evidence="4">
    <location>
        <begin position="329"/>
        <end position="355"/>
    </location>
</feature>
<protein>
    <submittedName>
        <fullName evidence="6">Tetratricopeptide repeat protein</fullName>
    </submittedName>
</protein>
<feature type="signal peptide" evidence="3">
    <location>
        <begin position="1"/>
        <end position="17"/>
    </location>
</feature>
<organism evidence="6 7">
    <name type="scientific">Dasania phycosphaerae</name>
    <dbReference type="NCBI Taxonomy" id="2950436"/>
    <lineage>
        <taxon>Bacteria</taxon>
        <taxon>Pseudomonadati</taxon>
        <taxon>Pseudomonadota</taxon>
        <taxon>Gammaproteobacteria</taxon>
        <taxon>Cellvibrionales</taxon>
        <taxon>Spongiibacteraceae</taxon>
        <taxon>Dasania</taxon>
    </lineage>
</organism>
<feature type="repeat" description="TPR" evidence="2">
    <location>
        <begin position="581"/>
        <end position="614"/>
    </location>
</feature>
<sequence length="744" mass="82169">MATFCFLFFLCFGHLAAADEAGDYVGSQQCAACHQQAFADWQGSHHQQAMQHASKLTVLGDFNNSEFSYNGIRSTFYKKGESFWVKTDGADGSLQDFKIAYTFGVHPLQQYLIAFDDGRLQALSIAWDSRSVEQGGQRWFHLYPNEQVSHQDALHWTRQSQNWNSQCAECHSTNLQKNYQPASNSYQTTWSEISVGCESCHGPGAAHIQWSKQQSAAVKSKGLTAHLDQAAQWQRHPKAATAHISRMQGEAGDSAANNSQIDHCGRCHSRRSSLHSDNKSASFSEQLLDSHMLSLIESSLYYADGQIKEEVFVHGSFLQSKMHQRGVVCSNCHNPHSLQLKQQGNALCAQCHNPASFDSPEHHHHVADSSGGQCVNCHMPETTYMVVDPRRDHSLRVPRPDISLQLALPNACNQCHQDKSVAWAAAAFKQWYPDRIKQSHFAYAFNAADQLQPLAVPKLAALAADSSQAVIIRASALQRLSAYQDQYSINTALTLLAAPQPLIRVAALQVLAAMPLEQRIGPVWPLLSDPIKAVRLEATRLLAAATVPTALSTALTEPQRQQLQQAVADYLAMANSHADSPNGQLQLAAIYEQLDQAAKAKQAYQHALLLEPDFIPALINFADWYRAQGQDELALPLLLKSLNLSPTNADVHFSLGLLYIRLNQRQQALNHVQQAAELAPRVAHYSYVYGVVLFDMGQSELAIAVLKKALLQHPGHPDILTALVSYLQRLGRAAEATAYAAQLP</sequence>
<reference evidence="6 7" key="1">
    <citation type="submission" date="2022-12" db="EMBL/GenBank/DDBJ databases">
        <title>Dasania phycosphaerae sp. nov., isolated from particulate material of the south coast of Korea.</title>
        <authorList>
            <person name="Jiang Y."/>
        </authorList>
    </citation>
    <scope>NUCLEOTIDE SEQUENCE [LARGE SCALE GENOMIC DNA]</scope>
    <source>
        <strain evidence="6 7">GY-19</strain>
    </source>
</reference>
<keyword evidence="2" id="KW-0802">TPR repeat</keyword>
<dbReference type="InterPro" id="IPR011989">
    <property type="entry name" value="ARM-like"/>
</dbReference>
<keyword evidence="7" id="KW-1185">Reference proteome</keyword>